<dbReference type="GO" id="GO:0015628">
    <property type="term" value="P:protein secretion by the type II secretion system"/>
    <property type="evidence" value="ECO:0007669"/>
    <property type="project" value="InterPro"/>
</dbReference>
<keyword evidence="6 11" id="KW-0812">Transmembrane</keyword>
<accession>A0A380MIG6</accession>
<dbReference type="Proteomes" id="UP000254575">
    <property type="component" value="Unassembled WGS sequence"/>
</dbReference>
<dbReference type="NCBIfam" id="TIGR02532">
    <property type="entry name" value="IV_pilin_GFxxxE"/>
    <property type="match status" value="1"/>
</dbReference>
<feature type="domain" description="General secretion pathway GspH" evidence="12">
    <location>
        <begin position="45"/>
        <end position="163"/>
    </location>
</feature>
<organism evidence="13 14">
    <name type="scientific">Suttonella indologenes</name>
    <dbReference type="NCBI Taxonomy" id="13276"/>
    <lineage>
        <taxon>Bacteria</taxon>
        <taxon>Pseudomonadati</taxon>
        <taxon>Pseudomonadota</taxon>
        <taxon>Gammaproteobacteria</taxon>
        <taxon>Cardiobacteriales</taxon>
        <taxon>Cardiobacteriaceae</taxon>
        <taxon>Suttonella</taxon>
    </lineage>
</organism>
<evidence type="ECO:0000256" key="10">
    <source>
        <dbReference type="ARBA" id="ARBA00030775"/>
    </source>
</evidence>
<dbReference type="SUPFAM" id="SSF54523">
    <property type="entry name" value="Pili subunits"/>
    <property type="match status" value="1"/>
</dbReference>
<dbReference type="InterPro" id="IPR022346">
    <property type="entry name" value="T2SS_GspH"/>
</dbReference>
<evidence type="ECO:0000256" key="6">
    <source>
        <dbReference type="ARBA" id="ARBA00022692"/>
    </source>
</evidence>
<name>A0A380MIG6_9GAMM</name>
<gene>
    <name evidence="13" type="primary">pilE_1</name>
    <name evidence="13" type="ORF">NCTC10717_00318</name>
</gene>
<proteinExistence type="inferred from homology"/>
<evidence type="ECO:0000256" key="8">
    <source>
        <dbReference type="ARBA" id="ARBA00023136"/>
    </source>
</evidence>
<evidence type="ECO:0000256" key="4">
    <source>
        <dbReference type="ARBA" id="ARBA00022481"/>
    </source>
</evidence>
<dbReference type="AlphaFoldDB" id="A0A380MIG6"/>
<reference evidence="13 14" key="1">
    <citation type="submission" date="2018-06" db="EMBL/GenBank/DDBJ databases">
        <authorList>
            <consortium name="Pathogen Informatics"/>
            <person name="Doyle S."/>
        </authorList>
    </citation>
    <scope>NUCLEOTIDE SEQUENCE [LARGE SCALE GENOMIC DNA]</scope>
    <source>
        <strain evidence="13 14">NCTC10717</strain>
    </source>
</reference>
<keyword evidence="8 11" id="KW-0472">Membrane</keyword>
<keyword evidence="4" id="KW-0488">Methylation</keyword>
<dbReference type="RefSeq" id="WP_115217628.1">
    <property type="nucleotide sequence ID" value="NZ_UHIA01000003.1"/>
</dbReference>
<dbReference type="Gene3D" id="3.30.700.10">
    <property type="entry name" value="Glycoprotein, Type 4 Pilin"/>
    <property type="match status" value="1"/>
</dbReference>
<evidence type="ECO:0000256" key="9">
    <source>
        <dbReference type="ARBA" id="ARBA00025772"/>
    </source>
</evidence>
<evidence type="ECO:0000256" key="5">
    <source>
        <dbReference type="ARBA" id="ARBA00022519"/>
    </source>
</evidence>
<sequence length="175" mass="19220">MNKKSQGFTLLELIVTIAIIGILAAIAAPSFSRMMAGNQLQTAVGEWRTAFYLAQKEAIRRKTRVQICPSTDGETCASDSKNYKVGWIVRDMDANANNLIRDFPPTLKGNDEKITLNFNAGGGVKLIFLNNGRLTGNFVGANFTAENKKFDNLQIKLCISSAGRIRNVEQNSDCN</sequence>
<protein>
    <recommendedName>
        <fullName evidence="2">Type II secretion system protein H</fullName>
    </recommendedName>
    <alternativeName>
        <fullName evidence="10">General secretion pathway protein H</fullName>
    </alternativeName>
</protein>
<keyword evidence="5" id="KW-0997">Cell inner membrane</keyword>
<keyword evidence="14" id="KW-1185">Reference proteome</keyword>
<evidence type="ECO:0000259" key="12">
    <source>
        <dbReference type="Pfam" id="PF12019"/>
    </source>
</evidence>
<dbReference type="Pfam" id="PF12019">
    <property type="entry name" value="GspH"/>
    <property type="match status" value="1"/>
</dbReference>
<evidence type="ECO:0000256" key="2">
    <source>
        <dbReference type="ARBA" id="ARBA00021549"/>
    </source>
</evidence>
<evidence type="ECO:0000256" key="11">
    <source>
        <dbReference type="SAM" id="Phobius"/>
    </source>
</evidence>
<keyword evidence="3" id="KW-1003">Cell membrane</keyword>
<evidence type="ECO:0000313" key="14">
    <source>
        <dbReference type="Proteomes" id="UP000254575"/>
    </source>
</evidence>
<evidence type="ECO:0000256" key="7">
    <source>
        <dbReference type="ARBA" id="ARBA00022989"/>
    </source>
</evidence>
<evidence type="ECO:0000256" key="1">
    <source>
        <dbReference type="ARBA" id="ARBA00004377"/>
    </source>
</evidence>
<dbReference type="EMBL" id="UHIA01000003">
    <property type="protein sequence ID" value="SUO91947.1"/>
    <property type="molecule type" value="Genomic_DNA"/>
</dbReference>
<dbReference type="GO" id="GO:0015627">
    <property type="term" value="C:type II protein secretion system complex"/>
    <property type="evidence" value="ECO:0007669"/>
    <property type="project" value="InterPro"/>
</dbReference>
<keyword evidence="7 11" id="KW-1133">Transmembrane helix</keyword>
<dbReference type="GO" id="GO:0005886">
    <property type="term" value="C:plasma membrane"/>
    <property type="evidence" value="ECO:0007669"/>
    <property type="project" value="UniProtKB-SubCell"/>
</dbReference>
<dbReference type="PROSITE" id="PS00409">
    <property type="entry name" value="PROKAR_NTER_METHYL"/>
    <property type="match status" value="1"/>
</dbReference>
<comment type="subcellular location">
    <subcellularLocation>
        <location evidence="1">Cell inner membrane</location>
        <topology evidence="1">Single-pass membrane protein</topology>
    </subcellularLocation>
</comment>
<dbReference type="OrthoDB" id="2313614at2"/>
<evidence type="ECO:0000256" key="3">
    <source>
        <dbReference type="ARBA" id="ARBA00022475"/>
    </source>
</evidence>
<dbReference type="InterPro" id="IPR012902">
    <property type="entry name" value="N_methyl_site"/>
</dbReference>
<dbReference type="InterPro" id="IPR045584">
    <property type="entry name" value="Pilin-like"/>
</dbReference>
<evidence type="ECO:0000313" key="13">
    <source>
        <dbReference type="EMBL" id="SUO91947.1"/>
    </source>
</evidence>
<feature type="transmembrane region" description="Helical" evidence="11">
    <location>
        <begin position="6"/>
        <end position="28"/>
    </location>
</feature>
<dbReference type="Pfam" id="PF07963">
    <property type="entry name" value="N_methyl"/>
    <property type="match status" value="1"/>
</dbReference>
<comment type="similarity">
    <text evidence="9">Belongs to the GSP H family.</text>
</comment>